<organism evidence="2 3">
    <name type="scientific">Mucor flavus</name>
    <dbReference type="NCBI Taxonomy" id="439312"/>
    <lineage>
        <taxon>Eukaryota</taxon>
        <taxon>Fungi</taxon>
        <taxon>Fungi incertae sedis</taxon>
        <taxon>Mucoromycota</taxon>
        <taxon>Mucoromycotina</taxon>
        <taxon>Mucoromycetes</taxon>
        <taxon>Mucorales</taxon>
        <taxon>Mucorineae</taxon>
        <taxon>Mucoraceae</taxon>
        <taxon>Mucor</taxon>
    </lineage>
</organism>
<evidence type="ECO:0000256" key="1">
    <source>
        <dbReference type="SAM" id="MobiDB-lite"/>
    </source>
</evidence>
<keyword evidence="3" id="KW-1185">Reference proteome</keyword>
<feature type="compositionally biased region" description="Polar residues" evidence="1">
    <location>
        <begin position="42"/>
        <end position="61"/>
    </location>
</feature>
<sequence>MTSTESKKLYLKHIKNYLNMSNFANTKSDASKAQSAEDKNDQNLNASAKQSVGDQNLNAAQEATAKGFATTSSNDKESTKPDPSYTKKIRED</sequence>
<evidence type="ECO:0000313" key="2">
    <source>
        <dbReference type="EMBL" id="GAA5815116.1"/>
    </source>
</evidence>
<proteinExistence type="predicted"/>
<name>A0ABP9Z7S1_9FUNG</name>
<dbReference type="EMBL" id="BAABUK010000024">
    <property type="protein sequence ID" value="GAA5815116.1"/>
    <property type="molecule type" value="Genomic_DNA"/>
</dbReference>
<gene>
    <name evidence="2" type="ORF">MFLAVUS_008622</name>
</gene>
<feature type="region of interest" description="Disordered" evidence="1">
    <location>
        <begin position="27"/>
        <end position="92"/>
    </location>
</feature>
<protein>
    <submittedName>
        <fullName evidence="2">Uncharacterized protein</fullName>
    </submittedName>
</protein>
<reference evidence="2 3" key="1">
    <citation type="submission" date="2024-04" db="EMBL/GenBank/DDBJ databases">
        <title>genome sequences of Mucor flavus KT1a and Helicostylum pulchrum KT1b strains isolated from the surface of a dry-aged beef.</title>
        <authorList>
            <person name="Toyotome T."/>
            <person name="Hosono M."/>
            <person name="Torimaru M."/>
            <person name="Fukuda K."/>
            <person name="Mikami N."/>
        </authorList>
    </citation>
    <scope>NUCLEOTIDE SEQUENCE [LARGE SCALE GENOMIC DNA]</scope>
    <source>
        <strain evidence="2 3">KT1a</strain>
    </source>
</reference>
<evidence type="ECO:0000313" key="3">
    <source>
        <dbReference type="Proteomes" id="UP001473302"/>
    </source>
</evidence>
<comment type="caution">
    <text evidence="2">The sequence shown here is derived from an EMBL/GenBank/DDBJ whole genome shotgun (WGS) entry which is preliminary data.</text>
</comment>
<accession>A0ABP9Z7S1</accession>
<dbReference type="Proteomes" id="UP001473302">
    <property type="component" value="Unassembled WGS sequence"/>
</dbReference>